<proteinExistence type="predicted"/>
<evidence type="ECO:0000313" key="2">
    <source>
        <dbReference type="EMBL" id="MBO1752645.1"/>
    </source>
</evidence>
<dbReference type="PANTHER" id="PTHR43194:SF5">
    <property type="entry name" value="PIMELOYL-[ACYL-CARRIER PROTEIN] METHYL ESTER ESTERASE"/>
    <property type="match status" value="1"/>
</dbReference>
<dbReference type="PRINTS" id="PR00111">
    <property type="entry name" value="ABHYDROLASE"/>
</dbReference>
<evidence type="ECO:0000313" key="3">
    <source>
        <dbReference type="Proteomes" id="UP000664209"/>
    </source>
</evidence>
<keyword evidence="3" id="KW-1185">Reference proteome</keyword>
<feature type="domain" description="AB hydrolase-1" evidence="1">
    <location>
        <begin position="31"/>
        <end position="254"/>
    </location>
</feature>
<dbReference type="Proteomes" id="UP000664209">
    <property type="component" value="Unassembled WGS sequence"/>
</dbReference>
<dbReference type="InterPro" id="IPR050228">
    <property type="entry name" value="Carboxylesterase_BioH"/>
</dbReference>
<dbReference type="SUPFAM" id="SSF53474">
    <property type="entry name" value="alpha/beta-Hydrolases"/>
    <property type="match status" value="2"/>
</dbReference>
<dbReference type="EMBL" id="JAGEMK010000007">
    <property type="protein sequence ID" value="MBO1752645.1"/>
    <property type="molecule type" value="Genomic_DNA"/>
</dbReference>
<sequence>MPSSTRTVRAGDLTVVVEEWGAEQEAAGSTVVLVHGIGVSHRYFAPLARTLASASASASVRVLAPDLPGFGRSELPARPFAVEDHARVLAVVLEQLGATASGPVVLLGHSMGCQVAVELAARRPDLVDRLLLVGPVAEPAARSAVRQAWRLLRDAPREPWSANSIMVSDWLRTGPRWYAGTLPTMLGYRLEDRLLEVAVPVLLVRGEHDPVCPPRYLTDLAERVRDASGAPVPVVEVPGEGHIAMYRHPALVAALCLPGRAVGEERPPTLAAQAASLVRHGLWWAWDYLYAGLAQLRGWRGRSEAGEYLDPPAPVSPDVVLVPGVYEPWTFMRPLAVLLHARGHRVHVLPELGYHRAPVSTGAAVLGEVLRARDLRDVVVVAHSKGGLVGKLAMLHEDPDARIARMVAVNTPFAGSVRARWFPGQTFRSFSPRDATVLALTAEHEVNARITSAYSRFDPHIPGGSELEGAANVRLRTPGHFRALADPELAEVVLATLAEVRGA</sequence>
<accession>A0A939LTC4</accession>
<dbReference type="Pfam" id="PF12697">
    <property type="entry name" value="Abhydrolase_6"/>
    <property type="match status" value="1"/>
</dbReference>
<reference evidence="2" key="1">
    <citation type="submission" date="2021-03" db="EMBL/GenBank/DDBJ databases">
        <title>Actinotalea soli sp. nov., isolated from soil.</title>
        <authorList>
            <person name="Ping W."/>
            <person name="Zhang J."/>
        </authorList>
    </citation>
    <scope>NUCLEOTIDE SEQUENCE</scope>
    <source>
        <strain evidence="2">BY-33</strain>
    </source>
</reference>
<dbReference type="InterPro" id="IPR000073">
    <property type="entry name" value="AB_hydrolase_1"/>
</dbReference>
<dbReference type="PANTHER" id="PTHR43194">
    <property type="entry name" value="HYDROLASE ALPHA/BETA FOLD FAMILY"/>
    <property type="match status" value="1"/>
</dbReference>
<keyword evidence="2" id="KW-0378">Hydrolase</keyword>
<gene>
    <name evidence="2" type="ORF">J4G33_12600</name>
</gene>
<name>A0A939LTC4_9CELL</name>
<protein>
    <submittedName>
        <fullName evidence="2">Alpha/beta hydrolase</fullName>
    </submittedName>
</protein>
<dbReference type="RefSeq" id="WP_208056337.1">
    <property type="nucleotide sequence ID" value="NZ_JAGEMK010000007.1"/>
</dbReference>
<dbReference type="AlphaFoldDB" id="A0A939LTC4"/>
<comment type="caution">
    <text evidence="2">The sequence shown here is derived from an EMBL/GenBank/DDBJ whole genome shotgun (WGS) entry which is preliminary data.</text>
</comment>
<dbReference type="Gene3D" id="3.40.50.1820">
    <property type="entry name" value="alpha/beta hydrolase"/>
    <property type="match status" value="2"/>
</dbReference>
<dbReference type="InterPro" id="IPR029058">
    <property type="entry name" value="AB_hydrolase_fold"/>
</dbReference>
<evidence type="ECO:0000259" key="1">
    <source>
        <dbReference type="Pfam" id="PF12697"/>
    </source>
</evidence>
<organism evidence="2 3">
    <name type="scientific">Actinotalea soli</name>
    <dbReference type="NCBI Taxonomy" id="2819234"/>
    <lineage>
        <taxon>Bacteria</taxon>
        <taxon>Bacillati</taxon>
        <taxon>Actinomycetota</taxon>
        <taxon>Actinomycetes</taxon>
        <taxon>Micrococcales</taxon>
        <taxon>Cellulomonadaceae</taxon>
        <taxon>Actinotalea</taxon>
    </lineage>
</organism>
<dbReference type="GO" id="GO:0016787">
    <property type="term" value="F:hydrolase activity"/>
    <property type="evidence" value="ECO:0007669"/>
    <property type="project" value="UniProtKB-KW"/>
</dbReference>